<comment type="caution">
    <text evidence="2">The sequence shown here is derived from an EMBL/GenBank/DDBJ whole genome shotgun (WGS) entry which is preliminary data.</text>
</comment>
<proteinExistence type="predicted"/>
<feature type="domain" description="Heterokaryon incompatibility" evidence="1">
    <location>
        <begin position="1"/>
        <end position="39"/>
    </location>
</feature>
<evidence type="ECO:0000313" key="3">
    <source>
        <dbReference type="Proteomes" id="UP000092177"/>
    </source>
</evidence>
<dbReference type="Pfam" id="PF06985">
    <property type="entry name" value="HET"/>
    <property type="match status" value="1"/>
</dbReference>
<dbReference type="InterPro" id="IPR010730">
    <property type="entry name" value="HET"/>
</dbReference>
<dbReference type="AlphaFoldDB" id="A0A1B7YVU8"/>
<protein>
    <submittedName>
        <fullName evidence="2">Heterokaryon incompatibility protein</fullName>
    </submittedName>
</protein>
<name>A0A1B7YVU8_COLHI</name>
<dbReference type="KEGG" id="chig:CH63R_01349"/>
<reference evidence="3" key="1">
    <citation type="journal article" date="2017" name="BMC Genomics">
        <title>Gapless genome assembly of Colletotrichum higginsianum reveals chromosome structure and association of transposable elements with secondary metabolite gene clusters.</title>
        <authorList>
            <person name="Dallery J.-F."/>
            <person name="Lapalu N."/>
            <person name="Zampounis A."/>
            <person name="Pigne S."/>
            <person name="Luyten I."/>
            <person name="Amselem J."/>
            <person name="Wittenberg A.H.J."/>
            <person name="Zhou S."/>
            <person name="de Queiroz M.V."/>
            <person name="Robin G.P."/>
            <person name="Auger A."/>
            <person name="Hainaut M."/>
            <person name="Henrissat B."/>
            <person name="Kim K.-T."/>
            <person name="Lee Y.-H."/>
            <person name="Lespinet O."/>
            <person name="Schwartz D.C."/>
            <person name="Thon M.R."/>
            <person name="O'Connell R.J."/>
        </authorList>
    </citation>
    <scope>NUCLEOTIDE SEQUENCE [LARGE SCALE GENOMIC DNA]</scope>
    <source>
        <strain evidence="3">IMI 349063</strain>
    </source>
</reference>
<dbReference type="Proteomes" id="UP000092177">
    <property type="component" value="Chromosome 1"/>
</dbReference>
<dbReference type="VEuPathDB" id="FungiDB:CH63R_01349"/>
<dbReference type="GeneID" id="28860431"/>
<dbReference type="EMBL" id="LTAN01000001">
    <property type="protein sequence ID" value="OBR16169.1"/>
    <property type="molecule type" value="Genomic_DNA"/>
</dbReference>
<dbReference type="RefSeq" id="XP_018164686.1">
    <property type="nucleotide sequence ID" value="XM_018296324.1"/>
</dbReference>
<accession>A0A1B7YVU8</accession>
<organism evidence="2 3">
    <name type="scientific">Colletotrichum higginsianum (strain IMI 349063)</name>
    <name type="common">Crucifer anthracnose fungus</name>
    <dbReference type="NCBI Taxonomy" id="759273"/>
    <lineage>
        <taxon>Eukaryota</taxon>
        <taxon>Fungi</taxon>
        <taxon>Dikarya</taxon>
        <taxon>Ascomycota</taxon>
        <taxon>Pezizomycotina</taxon>
        <taxon>Sordariomycetes</taxon>
        <taxon>Hypocreomycetidae</taxon>
        <taxon>Glomerellales</taxon>
        <taxon>Glomerellaceae</taxon>
        <taxon>Colletotrichum</taxon>
        <taxon>Colletotrichum destructivum species complex</taxon>
    </lineage>
</organism>
<gene>
    <name evidence="2" type="ORF">CH63R_01349</name>
</gene>
<dbReference type="OrthoDB" id="2157530at2759"/>
<sequence>MCMNQQDIEERGHPVWLMPQIYSRAHRVLVYVGRPVQEEVPSDSFKIPLISRCPSYRCSRR</sequence>
<evidence type="ECO:0000313" key="2">
    <source>
        <dbReference type="EMBL" id="OBR16169.1"/>
    </source>
</evidence>
<evidence type="ECO:0000259" key="1">
    <source>
        <dbReference type="Pfam" id="PF06985"/>
    </source>
</evidence>
<keyword evidence="3" id="KW-1185">Reference proteome</keyword>